<feature type="region of interest" description="Disordered" evidence="1">
    <location>
        <begin position="324"/>
        <end position="345"/>
    </location>
</feature>
<keyword evidence="2" id="KW-0413">Isomerase</keyword>
<dbReference type="Proteomes" id="UP000260773">
    <property type="component" value="Unassembled WGS sequence"/>
</dbReference>
<evidence type="ECO:0000313" key="2">
    <source>
        <dbReference type="EMBL" id="RGB75585.1"/>
    </source>
</evidence>
<dbReference type="Gene3D" id="3.90.226.10">
    <property type="entry name" value="2-enoyl-CoA Hydratase, Chain A, domain 1"/>
    <property type="match status" value="1"/>
</dbReference>
<dbReference type="EMBL" id="QVEP01000045">
    <property type="protein sequence ID" value="RGB75585.1"/>
    <property type="molecule type" value="Genomic_DNA"/>
</dbReference>
<reference evidence="2 3" key="1">
    <citation type="submission" date="2018-08" db="EMBL/GenBank/DDBJ databases">
        <title>A genome reference for cultivated species of the human gut microbiota.</title>
        <authorList>
            <person name="Zou Y."/>
            <person name="Xue W."/>
            <person name="Luo G."/>
        </authorList>
    </citation>
    <scope>NUCLEOTIDE SEQUENCE [LARGE SCALE GENOMIC DNA]</scope>
    <source>
        <strain evidence="2 3">AF45-17</strain>
    </source>
</reference>
<dbReference type="AlphaFoldDB" id="A0A3E2TH18"/>
<dbReference type="RefSeq" id="WP_015513850.1">
    <property type="nucleotide sequence ID" value="NZ_JAQDKA010000016.1"/>
</dbReference>
<dbReference type="GO" id="GO:0016853">
    <property type="term" value="F:isomerase activity"/>
    <property type="evidence" value="ECO:0007669"/>
    <property type="project" value="UniProtKB-KW"/>
</dbReference>
<dbReference type="InterPro" id="IPR029045">
    <property type="entry name" value="ClpP/crotonase-like_dom_sf"/>
</dbReference>
<gene>
    <name evidence="2" type="ORF">DW070_13960</name>
</gene>
<organism evidence="2 3">
    <name type="scientific">Coprococcus catus</name>
    <dbReference type="NCBI Taxonomy" id="116085"/>
    <lineage>
        <taxon>Bacteria</taxon>
        <taxon>Bacillati</taxon>
        <taxon>Bacillota</taxon>
        <taxon>Clostridia</taxon>
        <taxon>Lachnospirales</taxon>
        <taxon>Lachnospiraceae</taxon>
        <taxon>Coprococcus</taxon>
    </lineage>
</organism>
<comment type="caution">
    <text evidence="2">The sequence shown here is derived from an EMBL/GenBank/DDBJ whole genome shotgun (WGS) entry which is preliminary data.</text>
</comment>
<name>A0A3E2TH18_9FIRM</name>
<protein>
    <submittedName>
        <fullName evidence="2">Enoyl-CoA hydratase/isomerase family protein</fullName>
    </submittedName>
</protein>
<evidence type="ECO:0000256" key="1">
    <source>
        <dbReference type="SAM" id="MobiDB-lite"/>
    </source>
</evidence>
<evidence type="ECO:0000313" key="3">
    <source>
        <dbReference type="Proteomes" id="UP000260773"/>
    </source>
</evidence>
<dbReference type="InterPro" id="IPR001753">
    <property type="entry name" value="Enoyl-CoA_hydra/iso"/>
</dbReference>
<dbReference type="Pfam" id="PF00378">
    <property type="entry name" value="ECH_1"/>
    <property type="match status" value="1"/>
</dbReference>
<accession>A0A3E2TH18</accession>
<proteinExistence type="predicted"/>
<sequence>MCDNKPMAPYAKLPELEEYKEWFKDFADLYREDGILQVTWKTNDGPMHHSGMSHRAIGQLVRVLSLDFKNEIIIFTHIGDSWMTESDPNGWETYSELPTQRFQHQYFDDTNLIKNMVFDLDVPTIGAVPGPGFHWDSAFLSDVTICTEDTVMEVPHAQGGLVPGDAMGLMCQHYFGTKRGNYYMMTTRQFTAKDMLDHGMVSEVVPKGKAVERAWEIARMWKLMSYENRTIMSNLAKRPLKKLLVEDLKLHTVSEQYGSLLRIAAGDLGDEHSAQQDEKYISRVNDYRYATTDMQEPMTAEHWAGMANRAADWFKKVEAGEIENPFDTSKPVKPYRPAPAKKLNK</sequence>
<dbReference type="CDD" id="cd06558">
    <property type="entry name" value="crotonase-like"/>
    <property type="match status" value="1"/>
</dbReference>
<dbReference type="SUPFAM" id="SSF52096">
    <property type="entry name" value="ClpP/crotonase"/>
    <property type="match status" value="1"/>
</dbReference>